<evidence type="ECO:0000256" key="10">
    <source>
        <dbReference type="ARBA" id="ARBA00047929"/>
    </source>
</evidence>
<evidence type="ECO:0000256" key="5">
    <source>
        <dbReference type="ARBA" id="ARBA00022598"/>
    </source>
</evidence>
<dbReference type="InterPro" id="IPR002317">
    <property type="entry name" value="Ser-tRNA-ligase_type_1"/>
</dbReference>
<comment type="similarity">
    <text evidence="3 12">Belongs to the class-II aminoacyl-tRNA synthetase family. Type-1 seryl-tRNA synthetase subfamily.</text>
</comment>
<evidence type="ECO:0000256" key="7">
    <source>
        <dbReference type="ARBA" id="ARBA00022840"/>
    </source>
</evidence>
<gene>
    <name evidence="12 15" type="primary">serS</name>
    <name evidence="15" type="ORF">ACFQS8_01340</name>
</gene>
<feature type="binding site" evidence="12">
    <location>
        <begin position="270"/>
        <end position="272"/>
    </location>
    <ligand>
        <name>ATP</name>
        <dbReference type="ChEBI" id="CHEBI:30616"/>
    </ligand>
</feature>
<dbReference type="SUPFAM" id="SSF46589">
    <property type="entry name" value="tRNA-binding arm"/>
    <property type="match status" value="1"/>
</dbReference>
<sequence length="437" mass="48596">MHDIRAIRDNPDAYIKGWNRRKSGLGDVVSDILELDKQLRAAVQQVQDAEQVRNKSSKMIGKAKATGNEEEAQRLMAEVADAKATMEKIGETESDVRAKLDDILLGLPNIVYDDVPDGADEDDNEEVRVWGEPNKLAFPAQEHADLGEKLKNDKGFALMDFEAAAKISGARFVALRGKMAKLERALTQFMLDVQTSEHGYEEVSPPFMVRDDALVGTGQLPKFEEDLFKTTNDYYLIPTAEVPVTNLVREQILNEDQLPIRMTAATPCFRSEAGSAGRDTKGMIRLHQFTKVEMVSIVKPEDSDAELERMTGCAEAILQRLELPYRVVNLCTGDIGFGAKRTYDIEVWLPSQDTYREISSCSTCGDFQARRMNARYKPSPTEDTPKPKTQFVHTLNGSGLAVGRTLVAVLENYQQEDGSIKVPAVLVSYMGGLEVIK</sequence>
<evidence type="ECO:0000313" key="15">
    <source>
        <dbReference type="EMBL" id="MFC7290247.1"/>
    </source>
</evidence>
<evidence type="ECO:0000256" key="1">
    <source>
        <dbReference type="ARBA" id="ARBA00004496"/>
    </source>
</evidence>
<keyword evidence="6 12" id="KW-0547">Nucleotide-binding</keyword>
<dbReference type="InterPro" id="IPR015866">
    <property type="entry name" value="Ser-tRNA-synth_1_N"/>
</dbReference>
<evidence type="ECO:0000256" key="11">
    <source>
        <dbReference type="ARBA" id="ARBA00048823"/>
    </source>
</evidence>
<dbReference type="PANTHER" id="PTHR43697:SF1">
    <property type="entry name" value="SERINE--TRNA LIGASE"/>
    <property type="match status" value="1"/>
</dbReference>
<organism evidence="15 16">
    <name type="scientific">Hirschia litorea</name>
    <dbReference type="NCBI Taxonomy" id="1199156"/>
    <lineage>
        <taxon>Bacteria</taxon>
        <taxon>Pseudomonadati</taxon>
        <taxon>Pseudomonadota</taxon>
        <taxon>Alphaproteobacteria</taxon>
        <taxon>Hyphomonadales</taxon>
        <taxon>Hyphomonadaceae</taxon>
        <taxon>Hirschia</taxon>
    </lineage>
</organism>
<comment type="subunit">
    <text evidence="12">Homodimer. The tRNA molecule binds across the dimer.</text>
</comment>
<evidence type="ECO:0000256" key="6">
    <source>
        <dbReference type="ARBA" id="ARBA00022741"/>
    </source>
</evidence>
<dbReference type="InterPro" id="IPR006195">
    <property type="entry name" value="aa-tRNA-synth_II"/>
</dbReference>
<keyword evidence="8 12" id="KW-0648">Protein biosynthesis</keyword>
<dbReference type="SUPFAM" id="SSF55681">
    <property type="entry name" value="Class II aaRS and biotin synthetases"/>
    <property type="match status" value="1"/>
</dbReference>
<evidence type="ECO:0000256" key="8">
    <source>
        <dbReference type="ARBA" id="ARBA00022917"/>
    </source>
</evidence>
<comment type="pathway">
    <text evidence="2 12">Aminoacyl-tRNA biosynthesis; selenocysteinyl-tRNA(Sec) biosynthesis; L-seryl-tRNA(Sec) from L-serine and tRNA(Sec): step 1/1.</text>
</comment>
<dbReference type="GO" id="GO:0004828">
    <property type="term" value="F:serine-tRNA ligase activity"/>
    <property type="evidence" value="ECO:0007669"/>
    <property type="project" value="UniProtKB-EC"/>
</dbReference>
<evidence type="ECO:0000256" key="3">
    <source>
        <dbReference type="ARBA" id="ARBA00010728"/>
    </source>
</evidence>
<dbReference type="InterPro" id="IPR010978">
    <property type="entry name" value="tRNA-bd_arm"/>
</dbReference>
<comment type="function">
    <text evidence="12">Catalyzes the attachment of serine to tRNA(Ser). Is also able to aminoacylate tRNA(Sec) with serine, to form the misacylated tRNA L-seryl-tRNA(Sec), which will be further converted into selenocysteinyl-tRNA(Sec).</text>
</comment>
<feature type="binding site" evidence="12">
    <location>
        <begin position="357"/>
        <end position="360"/>
    </location>
    <ligand>
        <name>ATP</name>
        <dbReference type="ChEBI" id="CHEBI:30616"/>
    </ligand>
</feature>
<dbReference type="InterPro" id="IPR045864">
    <property type="entry name" value="aa-tRNA-synth_II/BPL/LPL"/>
</dbReference>
<dbReference type="InterPro" id="IPR002314">
    <property type="entry name" value="aa-tRNA-synt_IIb"/>
</dbReference>
<dbReference type="PANTHER" id="PTHR43697">
    <property type="entry name" value="SERYL-TRNA SYNTHETASE"/>
    <property type="match status" value="1"/>
</dbReference>
<feature type="binding site" evidence="12">
    <location>
        <begin position="239"/>
        <end position="241"/>
    </location>
    <ligand>
        <name>L-serine</name>
        <dbReference type="ChEBI" id="CHEBI:33384"/>
    </ligand>
</feature>
<feature type="coiled-coil region" evidence="13">
    <location>
        <begin position="32"/>
        <end position="92"/>
    </location>
</feature>
<dbReference type="CDD" id="cd00770">
    <property type="entry name" value="SerRS_core"/>
    <property type="match status" value="1"/>
</dbReference>
<keyword evidence="16" id="KW-1185">Reference proteome</keyword>
<feature type="binding site" evidence="12">
    <location>
        <position position="398"/>
    </location>
    <ligand>
        <name>L-serine</name>
        <dbReference type="ChEBI" id="CHEBI:33384"/>
    </ligand>
</feature>
<comment type="catalytic activity">
    <reaction evidence="10 12">
        <text>tRNA(Sec) + L-serine + ATP = L-seryl-tRNA(Sec) + AMP + diphosphate + H(+)</text>
        <dbReference type="Rhea" id="RHEA:42580"/>
        <dbReference type="Rhea" id="RHEA-COMP:9742"/>
        <dbReference type="Rhea" id="RHEA-COMP:10128"/>
        <dbReference type="ChEBI" id="CHEBI:15378"/>
        <dbReference type="ChEBI" id="CHEBI:30616"/>
        <dbReference type="ChEBI" id="CHEBI:33019"/>
        <dbReference type="ChEBI" id="CHEBI:33384"/>
        <dbReference type="ChEBI" id="CHEBI:78442"/>
        <dbReference type="ChEBI" id="CHEBI:78533"/>
        <dbReference type="ChEBI" id="CHEBI:456215"/>
        <dbReference type="EC" id="6.1.1.11"/>
    </reaction>
</comment>
<dbReference type="InterPro" id="IPR033729">
    <property type="entry name" value="SerRS_core"/>
</dbReference>
<comment type="caution">
    <text evidence="12">Lacks conserved residue(s) required for the propagation of feature annotation.</text>
</comment>
<dbReference type="NCBIfam" id="TIGR00414">
    <property type="entry name" value="serS"/>
    <property type="match status" value="1"/>
</dbReference>
<evidence type="ECO:0000256" key="9">
    <source>
        <dbReference type="ARBA" id="ARBA00023146"/>
    </source>
</evidence>
<dbReference type="Pfam" id="PF02403">
    <property type="entry name" value="Seryl_tRNA_N"/>
    <property type="match status" value="1"/>
</dbReference>
<feature type="binding site" evidence="12">
    <location>
        <position position="293"/>
    </location>
    <ligand>
        <name>L-serine</name>
        <dbReference type="ChEBI" id="CHEBI:33384"/>
    </ligand>
</feature>
<name>A0ABW2IH15_9PROT</name>
<dbReference type="Gene3D" id="3.30.930.10">
    <property type="entry name" value="Bira Bifunctional Protein, Domain 2"/>
    <property type="match status" value="1"/>
</dbReference>
<evidence type="ECO:0000259" key="14">
    <source>
        <dbReference type="PROSITE" id="PS50862"/>
    </source>
</evidence>
<evidence type="ECO:0000313" key="16">
    <source>
        <dbReference type="Proteomes" id="UP001596492"/>
    </source>
</evidence>
<dbReference type="PIRSF" id="PIRSF001529">
    <property type="entry name" value="Ser-tRNA-synth_IIa"/>
    <property type="match status" value="1"/>
</dbReference>
<protein>
    <recommendedName>
        <fullName evidence="12">Serine--tRNA ligase</fullName>
        <ecNumber evidence="12">6.1.1.11</ecNumber>
    </recommendedName>
    <alternativeName>
        <fullName evidence="12">Seryl-tRNA synthetase</fullName>
        <shortName evidence="12">SerRS</shortName>
    </alternativeName>
    <alternativeName>
        <fullName evidence="12">Seryl-tRNA(Ser/Sec) synthetase</fullName>
    </alternativeName>
</protein>
<keyword evidence="13" id="KW-0175">Coiled coil</keyword>
<proteinExistence type="inferred from homology"/>
<dbReference type="HAMAP" id="MF_00176">
    <property type="entry name" value="Ser_tRNA_synth_type1"/>
    <property type="match status" value="1"/>
</dbReference>
<comment type="catalytic activity">
    <reaction evidence="11 12">
        <text>tRNA(Ser) + L-serine + ATP = L-seryl-tRNA(Ser) + AMP + diphosphate + H(+)</text>
        <dbReference type="Rhea" id="RHEA:12292"/>
        <dbReference type="Rhea" id="RHEA-COMP:9669"/>
        <dbReference type="Rhea" id="RHEA-COMP:9703"/>
        <dbReference type="ChEBI" id="CHEBI:15378"/>
        <dbReference type="ChEBI" id="CHEBI:30616"/>
        <dbReference type="ChEBI" id="CHEBI:33019"/>
        <dbReference type="ChEBI" id="CHEBI:33384"/>
        <dbReference type="ChEBI" id="CHEBI:78442"/>
        <dbReference type="ChEBI" id="CHEBI:78533"/>
        <dbReference type="ChEBI" id="CHEBI:456215"/>
        <dbReference type="EC" id="6.1.1.11"/>
    </reaction>
</comment>
<keyword evidence="9 12" id="KW-0030">Aminoacyl-tRNA synthetase</keyword>
<comment type="caution">
    <text evidence="15">The sequence shown here is derived from an EMBL/GenBank/DDBJ whole genome shotgun (WGS) entry which is preliminary data.</text>
</comment>
<dbReference type="Gene3D" id="1.10.287.40">
    <property type="entry name" value="Serine-tRNA synthetase, tRNA binding domain"/>
    <property type="match status" value="1"/>
</dbReference>
<feature type="domain" description="Aminoacyl-transfer RNA synthetases class-II family profile" evidence="14">
    <location>
        <begin position="181"/>
        <end position="423"/>
    </location>
</feature>
<accession>A0ABW2IH15</accession>
<dbReference type="PRINTS" id="PR00981">
    <property type="entry name" value="TRNASYNTHSER"/>
</dbReference>
<evidence type="ECO:0000256" key="2">
    <source>
        <dbReference type="ARBA" id="ARBA00005045"/>
    </source>
</evidence>
<dbReference type="InterPro" id="IPR042103">
    <property type="entry name" value="SerRS_1_N_sf"/>
</dbReference>
<evidence type="ECO:0000256" key="4">
    <source>
        <dbReference type="ARBA" id="ARBA00022490"/>
    </source>
</evidence>
<dbReference type="Pfam" id="PF00587">
    <property type="entry name" value="tRNA-synt_2b"/>
    <property type="match status" value="1"/>
</dbReference>
<keyword evidence="7 12" id="KW-0067">ATP-binding</keyword>
<comment type="subcellular location">
    <subcellularLocation>
        <location evidence="1 12">Cytoplasm</location>
    </subcellularLocation>
</comment>
<keyword evidence="5 12" id="KW-0436">Ligase</keyword>
<dbReference type="Proteomes" id="UP001596492">
    <property type="component" value="Unassembled WGS sequence"/>
</dbReference>
<dbReference type="EC" id="6.1.1.11" evidence="12"/>
<keyword evidence="4 12" id="KW-0963">Cytoplasm</keyword>
<evidence type="ECO:0000256" key="12">
    <source>
        <dbReference type="HAMAP-Rule" id="MF_00176"/>
    </source>
</evidence>
<comment type="domain">
    <text evidence="12">Consists of two distinct domains, a catalytic core and a N-terminal extension that is involved in tRNA binding.</text>
</comment>
<dbReference type="EMBL" id="JBHTBR010000002">
    <property type="protein sequence ID" value="MFC7290247.1"/>
    <property type="molecule type" value="Genomic_DNA"/>
</dbReference>
<reference evidence="16" key="1">
    <citation type="journal article" date="2019" name="Int. J. Syst. Evol. Microbiol.">
        <title>The Global Catalogue of Microorganisms (GCM) 10K type strain sequencing project: providing services to taxonomists for standard genome sequencing and annotation.</title>
        <authorList>
            <consortium name="The Broad Institute Genomics Platform"/>
            <consortium name="The Broad Institute Genome Sequencing Center for Infectious Disease"/>
            <person name="Wu L."/>
            <person name="Ma J."/>
        </authorList>
    </citation>
    <scope>NUCLEOTIDE SEQUENCE [LARGE SCALE GENOMIC DNA]</scope>
    <source>
        <strain evidence="16">CCUG 51308</strain>
    </source>
</reference>
<dbReference type="RefSeq" id="WP_382164979.1">
    <property type="nucleotide sequence ID" value="NZ_JBHTBR010000002.1"/>
</dbReference>
<evidence type="ECO:0000256" key="13">
    <source>
        <dbReference type="SAM" id="Coils"/>
    </source>
</evidence>
<dbReference type="PROSITE" id="PS50862">
    <property type="entry name" value="AA_TRNA_LIGASE_II"/>
    <property type="match status" value="1"/>
</dbReference>